<dbReference type="GO" id="GO:0006412">
    <property type="term" value="P:translation"/>
    <property type="evidence" value="ECO:0007669"/>
    <property type="project" value="InterPro"/>
</dbReference>
<dbReference type="Proteomes" id="UP000274429">
    <property type="component" value="Unassembled WGS sequence"/>
</dbReference>
<dbReference type="GO" id="GO:0003735">
    <property type="term" value="F:structural constituent of ribosome"/>
    <property type="evidence" value="ECO:0007669"/>
    <property type="project" value="InterPro"/>
</dbReference>
<dbReference type="InterPro" id="IPR036899">
    <property type="entry name" value="Ribosomal_uL13_sf"/>
</dbReference>
<dbReference type="InterPro" id="IPR005822">
    <property type="entry name" value="Ribosomal_uL13"/>
</dbReference>
<gene>
    <name evidence="5" type="ORF">TTAC_LOCUS10646</name>
</gene>
<organism evidence="7">
    <name type="scientific">Hydatigena taeniaeformis</name>
    <name type="common">Feline tapeworm</name>
    <name type="synonym">Taenia taeniaeformis</name>
    <dbReference type="NCBI Taxonomy" id="6205"/>
    <lineage>
        <taxon>Eukaryota</taxon>
        <taxon>Metazoa</taxon>
        <taxon>Spiralia</taxon>
        <taxon>Lophotrochozoa</taxon>
        <taxon>Platyhelminthes</taxon>
        <taxon>Cestoda</taxon>
        <taxon>Eucestoda</taxon>
        <taxon>Cyclophyllidea</taxon>
        <taxon>Taeniidae</taxon>
        <taxon>Hydatigera</taxon>
    </lineage>
</organism>
<dbReference type="Gene3D" id="3.90.1180.10">
    <property type="entry name" value="Ribosomal protein L13"/>
    <property type="match status" value="1"/>
</dbReference>
<evidence type="ECO:0000313" key="6">
    <source>
        <dbReference type="Proteomes" id="UP000274429"/>
    </source>
</evidence>
<proteinExistence type="inferred from homology"/>
<dbReference type="GO" id="GO:0017148">
    <property type="term" value="P:negative regulation of translation"/>
    <property type="evidence" value="ECO:0007669"/>
    <property type="project" value="TreeGrafter"/>
</dbReference>
<reference evidence="5 6" key="2">
    <citation type="submission" date="2018-11" db="EMBL/GenBank/DDBJ databases">
        <authorList>
            <consortium name="Pathogen Informatics"/>
        </authorList>
    </citation>
    <scope>NUCLEOTIDE SEQUENCE [LARGE SCALE GENOMIC DNA]</scope>
</reference>
<evidence type="ECO:0000256" key="2">
    <source>
        <dbReference type="ARBA" id="ARBA00022980"/>
    </source>
</evidence>
<dbReference type="SUPFAM" id="SSF52161">
    <property type="entry name" value="Ribosomal protein L13"/>
    <property type="match status" value="1"/>
</dbReference>
<dbReference type="CDD" id="cd00392">
    <property type="entry name" value="Ribosomal_L13"/>
    <property type="match status" value="1"/>
</dbReference>
<feature type="region of interest" description="Disordered" evidence="4">
    <location>
        <begin position="181"/>
        <end position="204"/>
    </location>
</feature>
<comment type="similarity">
    <text evidence="1">Belongs to the universal ribosomal protein uL13 family.</text>
</comment>
<dbReference type="OrthoDB" id="274622at2759"/>
<evidence type="ECO:0000256" key="3">
    <source>
        <dbReference type="ARBA" id="ARBA00023274"/>
    </source>
</evidence>
<dbReference type="Pfam" id="PF00572">
    <property type="entry name" value="Ribosomal_L13"/>
    <property type="match status" value="1"/>
</dbReference>
<dbReference type="WBParaSite" id="TTAC_0001066301-mRNA-1">
    <property type="protein sequence ID" value="TTAC_0001066301-mRNA-1"/>
    <property type="gene ID" value="TTAC_0001066301"/>
</dbReference>
<evidence type="ECO:0000313" key="5">
    <source>
        <dbReference type="EMBL" id="VDM35626.1"/>
    </source>
</evidence>
<name>A0A0R3XAT6_HYDTA</name>
<keyword evidence="6" id="KW-1185">Reference proteome</keyword>
<dbReference type="AlphaFoldDB" id="A0A0R3XAT6"/>
<dbReference type="PANTHER" id="PTHR11545">
    <property type="entry name" value="RIBOSOMAL PROTEIN L13"/>
    <property type="match status" value="1"/>
</dbReference>
<protein>
    <submittedName>
        <fullName evidence="7">39S ribosomal protein L13, mitochondrial</fullName>
    </submittedName>
</protein>
<sequence length="204" mass="23997">MSCFRVQKWRVFAHRWFLYDAYMQCPMLSGELLASYLTGSRKRIYDPRGDCGDSVIVFNSRYIAAKDNSLYWRRFLYTHHTRFGPYRVEETMEEMHARDPTEVLRREVRSHLKNCTSRPDWLARLHIFADGIETLPKDLINNVSGVIRQVLPVPRRLEAYSPEEIEAYPKLFDWPENYAARPLSPYTKPRPRAGKGPAVKELKA</sequence>
<keyword evidence="2" id="KW-0689">Ribosomal protein</keyword>
<keyword evidence="3" id="KW-0687">Ribonucleoprotein</keyword>
<evidence type="ECO:0000256" key="4">
    <source>
        <dbReference type="SAM" id="MobiDB-lite"/>
    </source>
</evidence>
<accession>A0A0R3XAT6</accession>
<evidence type="ECO:0000313" key="7">
    <source>
        <dbReference type="WBParaSite" id="TTAC_0001066301-mRNA-1"/>
    </source>
</evidence>
<dbReference type="GO" id="GO:0005762">
    <property type="term" value="C:mitochondrial large ribosomal subunit"/>
    <property type="evidence" value="ECO:0007669"/>
    <property type="project" value="TreeGrafter"/>
</dbReference>
<evidence type="ECO:0000256" key="1">
    <source>
        <dbReference type="ARBA" id="ARBA00006227"/>
    </source>
</evidence>
<dbReference type="GO" id="GO:0003729">
    <property type="term" value="F:mRNA binding"/>
    <property type="evidence" value="ECO:0007669"/>
    <property type="project" value="TreeGrafter"/>
</dbReference>
<dbReference type="PANTHER" id="PTHR11545:SF2">
    <property type="entry name" value="LARGE RIBOSOMAL SUBUNIT PROTEIN UL13M"/>
    <property type="match status" value="1"/>
</dbReference>
<dbReference type="EMBL" id="UYWX01021986">
    <property type="protein sequence ID" value="VDM35626.1"/>
    <property type="molecule type" value="Genomic_DNA"/>
</dbReference>
<dbReference type="STRING" id="6205.A0A0R3XAT6"/>
<reference evidence="7" key="1">
    <citation type="submission" date="2017-02" db="UniProtKB">
        <authorList>
            <consortium name="WormBaseParasite"/>
        </authorList>
    </citation>
    <scope>IDENTIFICATION</scope>
</reference>